<feature type="transmembrane region" description="Helical" evidence="7">
    <location>
        <begin position="286"/>
        <end position="306"/>
    </location>
</feature>
<feature type="transmembrane region" description="Helical" evidence="7">
    <location>
        <begin position="136"/>
        <end position="160"/>
    </location>
</feature>
<feature type="transmembrane region" description="Helical" evidence="7">
    <location>
        <begin position="75"/>
        <end position="95"/>
    </location>
</feature>
<dbReference type="PANTHER" id="PTHR13439">
    <property type="entry name" value="CT120 PROTEIN"/>
    <property type="match status" value="1"/>
</dbReference>
<dbReference type="InterPro" id="IPR050846">
    <property type="entry name" value="TLCD"/>
</dbReference>
<evidence type="ECO:0000313" key="9">
    <source>
        <dbReference type="EMBL" id="TQB76816.1"/>
    </source>
</evidence>
<keyword evidence="2 5" id="KW-0812">Transmembrane</keyword>
<dbReference type="PROSITE" id="PS50922">
    <property type="entry name" value="TLC"/>
    <property type="match status" value="1"/>
</dbReference>
<feature type="transmembrane region" description="Helical" evidence="7">
    <location>
        <begin position="110"/>
        <end position="129"/>
    </location>
</feature>
<evidence type="ECO:0000256" key="6">
    <source>
        <dbReference type="SAM" id="MobiDB-lite"/>
    </source>
</evidence>
<evidence type="ECO:0000256" key="4">
    <source>
        <dbReference type="ARBA" id="ARBA00023136"/>
    </source>
</evidence>
<dbReference type="SMART" id="SM00724">
    <property type="entry name" value="TLC"/>
    <property type="match status" value="1"/>
</dbReference>
<organism evidence="9 10">
    <name type="scientific">Monascus purpureus</name>
    <name type="common">Red mold</name>
    <name type="synonym">Monascus anka</name>
    <dbReference type="NCBI Taxonomy" id="5098"/>
    <lineage>
        <taxon>Eukaryota</taxon>
        <taxon>Fungi</taxon>
        <taxon>Dikarya</taxon>
        <taxon>Ascomycota</taxon>
        <taxon>Pezizomycotina</taxon>
        <taxon>Eurotiomycetes</taxon>
        <taxon>Eurotiomycetidae</taxon>
        <taxon>Eurotiales</taxon>
        <taxon>Aspergillaceae</taxon>
        <taxon>Monascus</taxon>
    </lineage>
</organism>
<evidence type="ECO:0000256" key="2">
    <source>
        <dbReference type="ARBA" id="ARBA00022692"/>
    </source>
</evidence>
<evidence type="ECO:0000256" key="5">
    <source>
        <dbReference type="PROSITE-ProRule" id="PRU00205"/>
    </source>
</evidence>
<dbReference type="GO" id="GO:0005783">
    <property type="term" value="C:endoplasmic reticulum"/>
    <property type="evidence" value="ECO:0007669"/>
    <property type="project" value="TreeGrafter"/>
</dbReference>
<feature type="compositionally biased region" description="Basic and acidic residues" evidence="6">
    <location>
        <begin position="359"/>
        <end position="370"/>
    </location>
</feature>
<gene>
    <name evidence="9" type="ORF">MPDQ_006593</name>
</gene>
<evidence type="ECO:0000256" key="3">
    <source>
        <dbReference type="ARBA" id="ARBA00022989"/>
    </source>
</evidence>
<dbReference type="Pfam" id="PF03798">
    <property type="entry name" value="TRAM_LAG1_CLN8"/>
    <property type="match status" value="1"/>
</dbReference>
<sequence>MLDPFPGPPGWLRDAVEPWALSLNVPTLPDHIHEALIAFVSYQFIHFYLSPWLSSRLLPRFYPKFNRRTKLNWDTHVVSFVQSTLINAVSLWFILFDKERKSMNAGERVYGYTGAGGLIQALAAGYFLYDLIICTVYIKIFGVGMLFHAISALWVFSFGFRPFLTFYGPNFLLYELSSPFLNIHWFLDKVDMTGSTAQWYNGMALLFVFFSCRLVWGTWQSVLVYRDMFGALRQTWDASSLLEPVDISAQVFRDRSSVLCFDKGCAEANAEISKFGRYTAGGVPTWLVVTYVASNLVLNSLNYYWFSKMIDAVLKRFRTRASEIKEQPAEELRDAVLETASRLEKEEDACLTGPGNENGNEKKADGKGSVDTKSSTGLDTGFTGKQLRNRRIEVPTS</sequence>
<feature type="domain" description="TLC" evidence="8">
    <location>
        <begin position="68"/>
        <end position="318"/>
    </location>
</feature>
<evidence type="ECO:0000259" key="8">
    <source>
        <dbReference type="PROSITE" id="PS50922"/>
    </source>
</evidence>
<dbReference type="GO" id="GO:0016020">
    <property type="term" value="C:membrane"/>
    <property type="evidence" value="ECO:0007669"/>
    <property type="project" value="UniProtKB-SubCell"/>
</dbReference>
<dbReference type="GO" id="GO:0055088">
    <property type="term" value="P:lipid homeostasis"/>
    <property type="evidence" value="ECO:0007669"/>
    <property type="project" value="TreeGrafter"/>
</dbReference>
<feature type="region of interest" description="Disordered" evidence="6">
    <location>
        <begin position="344"/>
        <end position="397"/>
    </location>
</feature>
<name>A0A507R7E7_MONPU</name>
<accession>A0A507R7E7</accession>
<feature type="transmembrane region" description="Helical" evidence="7">
    <location>
        <begin position="166"/>
        <end position="187"/>
    </location>
</feature>
<keyword evidence="4 5" id="KW-0472">Membrane</keyword>
<keyword evidence="3 7" id="KW-1133">Transmembrane helix</keyword>
<dbReference type="STRING" id="5098.A0A507R7E7"/>
<dbReference type="PANTHER" id="PTHR13439:SF0">
    <property type="entry name" value="TOPOISOMERASE I DAMAGE AFFECTED PROTEIN 4"/>
    <property type="match status" value="1"/>
</dbReference>
<protein>
    <recommendedName>
        <fullName evidence="8">TLC domain-containing protein</fullName>
    </recommendedName>
</protein>
<dbReference type="AlphaFoldDB" id="A0A507R7E7"/>
<evidence type="ECO:0000256" key="7">
    <source>
        <dbReference type="SAM" id="Phobius"/>
    </source>
</evidence>
<evidence type="ECO:0000313" key="10">
    <source>
        <dbReference type="Proteomes" id="UP000319663"/>
    </source>
</evidence>
<dbReference type="InterPro" id="IPR006634">
    <property type="entry name" value="TLC-dom"/>
</dbReference>
<reference evidence="9 10" key="1">
    <citation type="submission" date="2019-06" db="EMBL/GenBank/DDBJ databases">
        <title>Wine fermentation using esterase from Monascus purpureus.</title>
        <authorList>
            <person name="Geng C."/>
            <person name="Zhang Y."/>
        </authorList>
    </citation>
    <scope>NUCLEOTIDE SEQUENCE [LARGE SCALE GENOMIC DNA]</scope>
    <source>
        <strain evidence="9">HQ1</strain>
    </source>
</reference>
<dbReference type="OrthoDB" id="10266980at2759"/>
<proteinExistence type="predicted"/>
<comment type="subcellular location">
    <subcellularLocation>
        <location evidence="1">Membrane</location>
        <topology evidence="1">Multi-pass membrane protein</topology>
    </subcellularLocation>
</comment>
<evidence type="ECO:0000256" key="1">
    <source>
        <dbReference type="ARBA" id="ARBA00004141"/>
    </source>
</evidence>
<feature type="transmembrane region" description="Helical" evidence="7">
    <location>
        <begin position="35"/>
        <end position="54"/>
    </location>
</feature>
<dbReference type="Proteomes" id="UP000319663">
    <property type="component" value="Unassembled WGS sequence"/>
</dbReference>
<feature type="transmembrane region" description="Helical" evidence="7">
    <location>
        <begin position="199"/>
        <end position="219"/>
    </location>
</feature>
<dbReference type="EMBL" id="VIFY01000006">
    <property type="protein sequence ID" value="TQB76816.1"/>
    <property type="molecule type" value="Genomic_DNA"/>
</dbReference>
<keyword evidence="10" id="KW-1185">Reference proteome</keyword>
<comment type="caution">
    <text evidence="9">The sequence shown here is derived from an EMBL/GenBank/DDBJ whole genome shotgun (WGS) entry which is preliminary data.</text>
</comment>